<dbReference type="PANTHER" id="PTHR10063">
    <property type="entry name" value="TUBERIN"/>
    <property type="match status" value="1"/>
</dbReference>
<evidence type="ECO:0000313" key="6">
    <source>
        <dbReference type="Ensembl" id="ENSCCNP00000013417.1"/>
    </source>
</evidence>
<dbReference type="InterPro" id="IPR027107">
    <property type="entry name" value="Tuberin/Ral-act_asu"/>
</dbReference>
<keyword evidence="2" id="KW-0597">Phosphoprotein</keyword>
<dbReference type="InterPro" id="IPR046859">
    <property type="entry name" value="RGPA/RALGAPB_N"/>
</dbReference>
<feature type="compositionally biased region" description="Polar residues" evidence="4">
    <location>
        <begin position="885"/>
        <end position="907"/>
    </location>
</feature>
<dbReference type="InterPro" id="IPR016024">
    <property type="entry name" value="ARM-type_fold"/>
</dbReference>
<dbReference type="InterPro" id="IPR000331">
    <property type="entry name" value="Rap/Ran_GAP_dom"/>
</dbReference>
<evidence type="ECO:0000256" key="3">
    <source>
        <dbReference type="PROSITE-ProRule" id="PRU00165"/>
    </source>
</evidence>
<dbReference type="Pfam" id="PF20412">
    <property type="entry name" value="RALGAPB_N"/>
    <property type="match status" value="1"/>
</dbReference>
<feature type="compositionally biased region" description="Basic and acidic residues" evidence="4">
    <location>
        <begin position="196"/>
        <end position="216"/>
    </location>
</feature>
<dbReference type="SUPFAM" id="SSF111347">
    <property type="entry name" value="Rap/Ran-GAP"/>
    <property type="match status" value="1"/>
</dbReference>
<feature type="region of interest" description="Disordered" evidence="4">
    <location>
        <begin position="710"/>
        <end position="731"/>
    </location>
</feature>
<feature type="compositionally biased region" description="Polar residues" evidence="4">
    <location>
        <begin position="217"/>
        <end position="235"/>
    </location>
</feature>
<reference evidence="6" key="1">
    <citation type="submission" date="2023-09" db="UniProtKB">
        <authorList>
            <consortium name="Ensembl"/>
        </authorList>
    </citation>
    <scope>IDENTIFICATION</scope>
</reference>
<feature type="region of interest" description="Disordered" evidence="4">
    <location>
        <begin position="885"/>
        <end position="910"/>
    </location>
</feature>
<evidence type="ECO:0000256" key="2">
    <source>
        <dbReference type="ARBA" id="ARBA00022553"/>
    </source>
</evidence>
<dbReference type="Pfam" id="PF02145">
    <property type="entry name" value="Rap_GAP"/>
    <property type="match status" value="1"/>
</dbReference>
<feature type="region of interest" description="Disordered" evidence="4">
    <location>
        <begin position="747"/>
        <end position="808"/>
    </location>
</feature>
<dbReference type="PROSITE" id="PS50085">
    <property type="entry name" value="RAPGAP"/>
    <property type="match status" value="1"/>
</dbReference>
<dbReference type="GO" id="GO:0005737">
    <property type="term" value="C:cytoplasm"/>
    <property type="evidence" value="ECO:0007669"/>
    <property type="project" value="TreeGrafter"/>
</dbReference>
<evidence type="ECO:0000256" key="1">
    <source>
        <dbReference type="ARBA" id="ARBA00022468"/>
    </source>
</evidence>
<dbReference type="GO" id="GO:0051056">
    <property type="term" value="P:regulation of small GTPase mediated signal transduction"/>
    <property type="evidence" value="ECO:0007669"/>
    <property type="project" value="InterPro"/>
</dbReference>
<dbReference type="GO" id="GO:0005634">
    <property type="term" value="C:nucleus"/>
    <property type="evidence" value="ECO:0007669"/>
    <property type="project" value="InterPro"/>
</dbReference>
<feature type="region of interest" description="Disordered" evidence="4">
    <location>
        <begin position="566"/>
        <end position="599"/>
    </location>
</feature>
<feature type="region of interest" description="Disordered" evidence="4">
    <location>
        <begin position="194"/>
        <end position="235"/>
    </location>
</feature>
<evidence type="ECO:0000256" key="4">
    <source>
        <dbReference type="SAM" id="MobiDB-lite"/>
    </source>
</evidence>
<evidence type="ECO:0000259" key="5">
    <source>
        <dbReference type="PROSITE" id="PS50085"/>
    </source>
</evidence>
<keyword evidence="1 3" id="KW-0343">GTPase activation</keyword>
<proteinExistence type="predicted"/>
<dbReference type="GO" id="GO:0005096">
    <property type="term" value="F:GTPase activator activity"/>
    <property type="evidence" value="ECO:0007669"/>
    <property type="project" value="UniProtKB-UniRule"/>
</dbReference>
<dbReference type="SUPFAM" id="SSF48371">
    <property type="entry name" value="ARM repeat"/>
    <property type="match status" value="1"/>
</dbReference>
<dbReference type="Gene3D" id="3.40.50.11210">
    <property type="entry name" value="Rap/Ran-GAP"/>
    <property type="match status" value="1"/>
</dbReference>
<dbReference type="FunFam" id="3.40.50.11210:FF:000001">
    <property type="entry name" value="Ral GTPase-activating protein subunit alpha-1 isoform 1"/>
    <property type="match status" value="1"/>
</dbReference>
<dbReference type="PANTHER" id="PTHR10063:SF3">
    <property type="entry name" value="RAL GTPASE-ACTIVATING PROTEIN SUBUNIT ALPHA-1"/>
    <property type="match status" value="1"/>
</dbReference>
<protein>
    <recommendedName>
        <fullName evidence="5">Rap-GAP domain-containing protein</fullName>
    </recommendedName>
</protein>
<feature type="domain" description="Rap-GAP" evidence="5">
    <location>
        <begin position="1695"/>
        <end position="1903"/>
    </location>
</feature>
<dbReference type="Ensembl" id="ENSCCNT00000017610.1">
    <property type="protein sequence ID" value="ENSCCNP00000013417.1"/>
    <property type="gene ID" value="ENSCCNG00000013374.1"/>
</dbReference>
<organism evidence="6">
    <name type="scientific">Castor canadensis</name>
    <name type="common">American beaver</name>
    <dbReference type="NCBI Taxonomy" id="51338"/>
    <lineage>
        <taxon>Eukaryota</taxon>
        <taxon>Metazoa</taxon>
        <taxon>Chordata</taxon>
        <taxon>Craniata</taxon>
        <taxon>Vertebrata</taxon>
        <taxon>Euteleostomi</taxon>
        <taxon>Mammalia</taxon>
        <taxon>Eutheria</taxon>
        <taxon>Euarchontoglires</taxon>
        <taxon>Glires</taxon>
        <taxon>Rodentia</taxon>
        <taxon>Castorimorpha</taxon>
        <taxon>Castoridae</taxon>
        <taxon>Castor</taxon>
    </lineage>
</organism>
<name>A0A8C0WLY3_CASCN</name>
<feature type="compositionally biased region" description="Low complexity" evidence="4">
    <location>
        <begin position="793"/>
        <end position="808"/>
    </location>
</feature>
<sequence length="1935" mass="217102">MFSCLIPGFSSPQSEHGLRTLDNLINPPLNLQETQVTIEEITPLVPPQSGDKGQEDLTSYFLEALLKYIVIQVKSLEWKNKENQERGFSFLFSHFKKYYLPYIFPNICKENSLYHPVLDIPQVRPKPHYVMIKKDAETSETIYCTKEPFIKARVIVIRWLVSFWLEPKPHAGPHIPGMEGEILPKNIQRAAASLVSREENKNDNVDKADKTTEPEQSHSNTSTLTEREPSSSSLCSIDEEHLTDIEIVRRVFSSKRSNVNFVTEIFRQAFLLPICEAAAMRKVVKVYQEWIQQEEKPLFMQEPEETVITSSDIPCIENVTDHDISMEEGEKREEENGTSIAEHIRNSSWAKNGSYQDTLHNASEEATEQNIRAGTQAILQVFIINSSNIFLLEPANEIKSLLDEHTDMCKRILNIYRYMVVQVSMDKKTWEQMLLVLLRVTESVLKMSSQAFLQFQGKKNMTLAGRLAGPLFQTLIVAWIKANLNVYISRELWDDLLSVLSSLTYWEELATEWSLTMETLTKVLARNLYSLDLSDLPLDKLSEQKQKKHKGKGVGHEFQKVSVDKSFSRGWSRDQPGQAPMRQRSATTTGSPGTEKARSIVRQKTVAMRSRSIGECALPSAYIRSAKSAPVLIHTSKPFLPDIVLTPLSDELSDIDDAQILPRSSRVRHFSQSEDTGNEVFGALHEEQPLPRSSSTSDILEPFTVERAKVNKEDMSPKLPPLNSDIGSSSANVPDLMDEFIAERLRSGNASTMTRRGSSPGSLEIPKDLPDILNKQNQMRPIDDPGVPSEWTSPASAGSSDLISSDSHSDSFSAFQYDGRKFDNFGFGVDPGIASSADVDSGSGHHQSTEEQEVASLTTLHIDSETSSLNQQAFSAEVATVTGSESASPVHSALGSRSQTPSPSTLNMDPMEQKDLQLDEKLHHSVLQTPDDLEISEFPSECCSVMAGGTLTGWHADVATVMWRRMLGILGDVNAIMDPEIHAQVFDYLCELWQNLAKIRDNLGISTDNLTSPSPPVLIPPLRILTPWLFKATMLTDKYKQGKLHAYKLICNTMKRRQDVSPNRDFLTHFYNIMHCGLLHIDQDIVNTIIKHCSPQFFSLGLPGATMLIMDFLIAAGRVASSAFLNAPRVEAQVLLGSLVCFPNLYCELPALHPNVPDIAISQFTDVKELIIKTVLSSARDEPSGPARCVALCSLGIWICEELVHESHHPQIKEALNVICVSLKFANKTVAHVACNMLHMLVHYVPRLQIYQPDSPLKIIQILIATITHLLPSTEASSYEMDKRLVVSLLLCLLDWIMALPLKILLQPVHPTGAENDKTEKSVLNCIYKVLHGCVYGAQCFTNPKYFPISLSDLASVDYDPFMHLECLKEPEPLHSPDSERSSKLQPVTEVKTQMQQGLISIAARTVITHLVNHLGHYPMSGGPAMLTSQVCENHDNHYSESTELSPELFESPNIQFFVLNNATLVSCIQIRSEEESMPGGGLSAGLASANSNVRIIVRDLSGKYSWDSAILYGPPPVSSFSEPASFILSLTHQEKLEESPTSNECSEDTTVKDGLSLQFKRLRETVPTWDTIRDEEDVLDELLQYLGVTSPECLQRTGISLNIPAPQPVCISEKQENDVINAILKQHTEEKEFVEKHFNDLNMKAMEQDEPMPQKPQSAFYYCRLLLSILGMNSWDKRRSFHLLKKNEKLLRELKNLDSRQCRETHKIAVFYVAEGQEDKHSILTNTGGSQAYEDFVAGLGWEVNLTNHCGFMGGLQKNKSTGLTTPYFATSTVEVVFHVSTRMPSESDDSLTKKLRHLGNDEVHIVWSEHTRDYRRGIIPTEFGDVLIVIYPMKNHMFSIQIMKKPEVPFFGPLFDGAIVNGKVLPIMVRSTAINASRALKSLIPLYQNFYEERARYLQTIVQHHLEPTTFEDFAAQVFSPAPYHHLPSDADH</sequence>
<gene>
    <name evidence="6" type="primary">Ralgapa1</name>
</gene>
<feature type="compositionally biased region" description="Polar residues" evidence="4">
    <location>
        <begin position="748"/>
        <end position="761"/>
    </location>
</feature>
<accession>A0A8C0WLY3</accession>
<dbReference type="InterPro" id="IPR035974">
    <property type="entry name" value="Rap/Ran-GAP_sf"/>
</dbReference>